<evidence type="ECO:0000313" key="2">
    <source>
        <dbReference type="WBParaSite" id="JU765_v2.g8963.t1"/>
    </source>
</evidence>
<proteinExistence type="predicted"/>
<sequence length="146" mass="16807">MSAEGGITVFQEDIITIQHDRQRSLEVNKNKFFVNYKKYGDKRISYDVQCEKGKLKDEIDVTGKIKAEVDGNTIKLVFDNVSKKFIPPFREFRNVHKTSINAIDISPTENLMVSSDSSGKLHKVFNQKLVNFMVYLLVTLNYILLD</sequence>
<dbReference type="Proteomes" id="UP000887576">
    <property type="component" value="Unplaced"/>
</dbReference>
<dbReference type="WBParaSite" id="JU765_v2.g8963.t1">
    <property type="protein sequence ID" value="JU765_v2.g8963.t1"/>
    <property type="gene ID" value="JU765_v2.g8963"/>
</dbReference>
<evidence type="ECO:0000313" key="1">
    <source>
        <dbReference type="Proteomes" id="UP000887576"/>
    </source>
</evidence>
<name>A0AC34RPH3_9BILA</name>
<accession>A0AC34RPH3</accession>
<protein>
    <submittedName>
        <fullName evidence="2">Uncharacterized protein</fullName>
    </submittedName>
</protein>
<reference evidence="2" key="1">
    <citation type="submission" date="2022-11" db="UniProtKB">
        <authorList>
            <consortium name="WormBaseParasite"/>
        </authorList>
    </citation>
    <scope>IDENTIFICATION</scope>
</reference>
<organism evidence="1 2">
    <name type="scientific">Panagrolaimus sp. JU765</name>
    <dbReference type="NCBI Taxonomy" id="591449"/>
    <lineage>
        <taxon>Eukaryota</taxon>
        <taxon>Metazoa</taxon>
        <taxon>Ecdysozoa</taxon>
        <taxon>Nematoda</taxon>
        <taxon>Chromadorea</taxon>
        <taxon>Rhabditida</taxon>
        <taxon>Tylenchina</taxon>
        <taxon>Panagrolaimomorpha</taxon>
        <taxon>Panagrolaimoidea</taxon>
        <taxon>Panagrolaimidae</taxon>
        <taxon>Panagrolaimus</taxon>
    </lineage>
</organism>